<proteinExistence type="predicted"/>
<evidence type="ECO:0000313" key="1">
    <source>
        <dbReference type="EMBL" id="QFZ26145.1"/>
    </source>
</evidence>
<dbReference type="EMBL" id="CP038485">
    <property type="protein sequence ID" value="QFZ26145.1"/>
    <property type="molecule type" value="Genomic_DNA"/>
</dbReference>
<organism evidence="1 2">
    <name type="scientific">Clavispora lusitaniae</name>
    <name type="common">Candida lusitaniae</name>
    <dbReference type="NCBI Taxonomy" id="36911"/>
    <lineage>
        <taxon>Eukaryota</taxon>
        <taxon>Fungi</taxon>
        <taxon>Dikarya</taxon>
        <taxon>Ascomycota</taxon>
        <taxon>Saccharomycotina</taxon>
        <taxon>Pichiomycetes</taxon>
        <taxon>Metschnikowiaceae</taxon>
        <taxon>Clavispora</taxon>
    </lineage>
</organism>
<evidence type="ECO:0000313" key="2">
    <source>
        <dbReference type="Proteomes" id="UP000326582"/>
    </source>
</evidence>
<reference evidence="2" key="1">
    <citation type="journal article" date="2019" name="MBio">
        <title>Comparative genomics for the elucidation of multidrug resistance (MDR) in Candida lusitaniae.</title>
        <authorList>
            <person name="Kannan A."/>
            <person name="Asner S.A."/>
            <person name="Trachsel E."/>
            <person name="Kelly S."/>
            <person name="Parker J."/>
            <person name="Sanglard D."/>
        </authorList>
    </citation>
    <scope>NUCLEOTIDE SEQUENCE [LARGE SCALE GENOMIC DNA]</scope>
    <source>
        <strain evidence="2">P1</strain>
    </source>
</reference>
<keyword evidence="2" id="KW-1185">Reference proteome</keyword>
<sequence>MNFQRFLLVLCLSVFVTAELSSDVLLHLEAIQYPNAILPISESNLSLISQPNRNHFTLLVLTSTDERHGCADCNRLKGLLNRLSESWYSNYPDSTYLLFAEVDIIDRSNLKVFEFLNLQTVPQIWLIPPSHVAQEHKSSRKIRKNEAGEEIFDNFDILLEPHASFDIPDTNFDDQLFELADWLASSMQKRIILKQEHAMAKFVATFGVTLGSIIVIKKNMPESLSSVMSRGKILSFLVMLCLFVLLGGYSFTTIQQTPFIAYNEKGPIYLSGGLSYQFGVEILLVAGIYFLLASSVVLLYYLGQYNVTQNSQIKANGKLAVLQILTLGAIYIFFSVLTSMFLRKDHGYPYGLLKLF</sequence>
<accession>A0ACD0WF98</accession>
<dbReference type="Proteomes" id="UP000326582">
    <property type="component" value="Chromosome 2"/>
</dbReference>
<name>A0ACD0WF98_CLALS</name>
<protein>
    <submittedName>
        <fullName evidence="1">Dolichyl-diphosphooligosaccharide-protein glycosyltransferase subunit</fullName>
    </submittedName>
</protein>
<gene>
    <name evidence="1" type="ORF">EJF14_20040</name>
</gene>